<organism evidence="1 2">
    <name type="scientific">Candidatus Undinarchaeum marinum</name>
    <dbReference type="NCBI Taxonomy" id="2756141"/>
    <lineage>
        <taxon>Archaea</taxon>
        <taxon>Candidatus Undinarchaeota</taxon>
        <taxon>Candidatus Undinarchaeia</taxon>
        <taxon>Candidatus Undinarchaeales</taxon>
        <taxon>Candidatus Undinarchaeaceae</taxon>
        <taxon>Candidatus Undinarchaeum</taxon>
    </lineage>
</organism>
<evidence type="ECO:0008006" key="3">
    <source>
        <dbReference type="Google" id="ProtNLM"/>
    </source>
</evidence>
<dbReference type="InterPro" id="IPR006336">
    <property type="entry name" value="GCS2"/>
</dbReference>
<gene>
    <name evidence="1" type="ORF">H1011_01750</name>
</gene>
<dbReference type="SUPFAM" id="SSF55931">
    <property type="entry name" value="Glutamine synthetase/guanido kinase"/>
    <property type="match status" value="1"/>
</dbReference>
<protein>
    <recommendedName>
        <fullName evidence="3">Glutamate--cysteine ligase</fullName>
    </recommendedName>
</protein>
<dbReference type="Gene3D" id="3.30.590.20">
    <property type="match status" value="1"/>
</dbReference>
<reference evidence="1 2" key="1">
    <citation type="journal article" name="Nat. Commun.">
        <title>Undinarchaeota illuminate DPANN phylogeny and the impact of gene transfer on archaeal evolution.</title>
        <authorList>
            <person name="Dombrowski N."/>
            <person name="Williams T.A."/>
            <person name="Sun J."/>
            <person name="Woodcroft B.J."/>
            <person name="Lee J.H."/>
            <person name="Minh B.Q."/>
            <person name="Rinke C."/>
            <person name="Spang A."/>
        </authorList>
    </citation>
    <scope>NUCLEOTIDE SEQUENCE [LARGE SCALE GENOMIC DNA]</scope>
    <source>
        <strain evidence="1">MAG_bin17</strain>
    </source>
</reference>
<dbReference type="Pfam" id="PF04107">
    <property type="entry name" value="GCS2"/>
    <property type="match status" value="1"/>
</dbReference>
<accession>A0A832V1Y1</accession>
<dbReference type="GO" id="GO:0003824">
    <property type="term" value="F:catalytic activity"/>
    <property type="evidence" value="ECO:0007669"/>
    <property type="project" value="InterPro"/>
</dbReference>
<proteinExistence type="predicted"/>
<evidence type="ECO:0000313" key="1">
    <source>
        <dbReference type="EMBL" id="HIJ99531.1"/>
    </source>
</evidence>
<sequence>MRKYLKRPKVGMEVELFTLDNTGTPVPAVDRLIKNCPVQKRQYAIQREYAKHLLEIGAFPTIQVRNLALSFLENLEAVAETAEELDLLLYPLGTYPGKFTSEVRRDYSYVTKEKVIGEPFKNIAPKVAGFHFHYGLPRGILNRSTYELRMTKNSGAREAFLSEYNFLIAADPALTTFMQSSPFFEGRLLGKDSRTLLYRDMKTKVNDEIIRGIYREERTFGRIPRYANTTADLNFLVEKRRSSWEALMKDVGMSYKKISLRKNPLDLYWGPVRINKLGTLEQRGMDMNEPKYVVGMAILLRHILRQINKMELKVKASDVGAYKPFKLEGDTIHIAPFSKVKNDLQYKSAVDGLEDKEILNYCRSFYRLSKKFIKHDRSLALKAIKNMLKTKRTKSDMVIRAAKRKGYSGDSELPQEVAAEIAIKYSKKFITEIEKTKSDIKNISLDD</sequence>
<dbReference type="AlphaFoldDB" id="A0A832V1Y1"/>
<comment type="caution">
    <text evidence="1">The sequence shown here is derived from an EMBL/GenBank/DDBJ whole genome shotgun (WGS) entry which is preliminary data.</text>
</comment>
<dbReference type="EMBL" id="DVAD01000009">
    <property type="protein sequence ID" value="HIJ99531.1"/>
    <property type="molecule type" value="Genomic_DNA"/>
</dbReference>
<evidence type="ECO:0000313" key="2">
    <source>
        <dbReference type="Proteomes" id="UP000604391"/>
    </source>
</evidence>
<dbReference type="Proteomes" id="UP000604391">
    <property type="component" value="Unassembled WGS sequence"/>
</dbReference>
<dbReference type="InterPro" id="IPR014746">
    <property type="entry name" value="Gln_synth/guanido_kin_cat_dom"/>
</dbReference>
<name>A0A832V1Y1_9ARCH</name>
<keyword evidence="2" id="KW-1185">Reference proteome</keyword>